<dbReference type="PROSITE" id="PS00498">
    <property type="entry name" value="TYROSINASE_2"/>
    <property type="match status" value="1"/>
</dbReference>
<keyword evidence="2" id="KW-0732">Signal</keyword>
<dbReference type="PANTHER" id="PTHR11474">
    <property type="entry name" value="TYROSINASE FAMILY MEMBER"/>
    <property type="match status" value="1"/>
</dbReference>
<dbReference type="InterPro" id="IPR050316">
    <property type="entry name" value="Tyrosinase/Hemocyanin"/>
</dbReference>
<evidence type="ECO:0000256" key="2">
    <source>
        <dbReference type="SAM" id="SignalP"/>
    </source>
</evidence>
<accession>A0A9W8WY18</accession>
<evidence type="ECO:0000259" key="4">
    <source>
        <dbReference type="PROSITE" id="PS00498"/>
    </source>
</evidence>
<dbReference type="GO" id="GO:0016491">
    <property type="term" value="F:oxidoreductase activity"/>
    <property type="evidence" value="ECO:0007669"/>
    <property type="project" value="InterPro"/>
</dbReference>
<evidence type="ECO:0000313" key="6">
    <source>
        <dbReference type="Proteomes" id="UP001140562"/>
    </source>
</evidence>
<dbReference type="OrthoDB" id="6132182at2759"/>
<evidence type="ECO:0000259" key="3">
    <source>
        <dbReference type="PROSITE" id="PS00497"/>
    </source>
</evidence>
<protein>
    <recommendedName>
        <fullName evidence="3 4">Tyrosinase copper-binding domain-containing protein</fullName>
    </recommendedName>
</protein>
<sequence length="395" mass="42976">MHFSTITALSAATLVSGAALKRQHLEDASNSIPSTQLLPALPLEVFAKTAGHMLTLEEALAGLNITDKMHEIGDKIGDGLKDGLHGLEGFLNPDTADTASTNEEEAKFSTMSVNAAAATCSNIRTRTEWDSTSTAERQNFVDSLKCLMTKPPSGQFPASKSRYEDFTALHQTLTPRVHGNSKFLLWHRYLLWTWEQELRDKCGLTGTLPWFDETKYAGKFGQSSIFSSQWFGGFGLGGACVTDGQFANLAISVGPGSGNQPHCLARNGDDAKTINTGKSMVDACNSRETFADMAGCAEGAAHAWGHNGVGAVMQDVYAAPADPVFWLHHGFIDRNFRIWQNQNSAVRTTTVDGTDIDGNALTLDTTINVYSFRPDVKIRDVLDTTGQTLCYKYNY</sequence>
<dbReference type="InterPro" id="IPR002227">
    <property type="entry name" value="Tyrosinase_Cu-bd"/>
</dbReference>
<feature type="domain" description="Tyrosinase copper-binding" evidence="4">
    <location>
        <begin position="322"/>
        <end position="333"/>
    </location>
</feature>
<dbReference type="GO" id="GO:0046872">
    <property type="term" value="F:metal ion binding"/>
    <property type="evidence" value="ECO:0007669"/>
    <property type="project" value="UniProtKB-KW"/>
</dbReference>
<feature type="domain" description="Tyrosinase copper-binding" evidence="3">
    <location>
        <begin position="178"/>
        <end position="195"/>
    </location>
</feature>
<dbReference type="PRINTS" id="PR00092">
    <property type="entry name" value="TYROSINASE"/>
</dbReference>
<organism evidence="5 6">
    <name type="scientific">Didymella glomerata</name>
    <dbReference type="NCBI Taxonomy" id="749621"/>
    <lineage>
        <taxon>Eukaryota</taxon>
        <taxon>Fungi</taxon>
        <taxon>Dikarya</taxon>
        <taxon>Ascomycota</taxon>
        <taxon>Pezizomycotina</taxon>
        <taxon>Dothideomycetes</taxon>
        <taxon>Pleosporomycetidae</taxon>
        <taxon>Pleosporales</taxon>
        <taxon>Pleosporineae</taxon>
        <taxon>Didymellaceae</taxon>
        <taxon>Didymella</taxon>
    </lineage>
</organism>
<reference evidence="5" key="1">
    <citation type="submission" date="2022-10" db="EMBL/GenBank/DDBJ databases">
        <title>Tapping the CABI collections for fungal endophytes: first genome assemblies for Collariella, Neodidymelliopsis, Ascochyta clinopodiicola, Didymella pomorum, Didymosphaeria variabile, Neocosmospora piperis and Neocucurbitaria cava.</title>
        <authorList>
            <person name="Hill R."/>
        </authorList>
    </citation>
    <scope>NUCLEOTIDE SEQUENCE</scope>
    <source>
        <strain evidence="5">IMI 360193</strain>
    </source>
</reference>
<name>A0A9W8WY18_9PLEO</name>
<dbReference type="PANTHER" id="PTHR11474:SF116">
    <property type="entry name" value="TYROSINASE"/>
    <property type="match status" value="1"/>
</dbReference>
<gene>
    <name evidence="5" type="ORF">N0V87_005956</name>
</gene>
<feature type="chain" id="PRO_5040999808" description="Tyrosinase copper-binding domain-containing protein" evidence="2">
    <location>
        <begin position="18"/>
        <end position="395"/>
    </location>
</feature>
<dbReference type="Pfam" id="PF00264">
    <property type="entry name" value="Tyrosinase"/>
    <property type="match status" value="1"/>
</dbReference>
<keyword evidence="1" id="KW-0479">Metal-binding</keyword>
<dbReference type="PROSITE" id="PS00497">
    <property type="entry name" value="TYROSINASE_1"/>
    <property type="match status" value="1"/>
</dbReference>
<evidence type="ECO:0000313" key="5">
    <source>
        <dbReference type="EMBL" id="KAJ4335698.1"/>
    </source>
</evidence>
<dbReference type="InterPro" id="IPR008922">
    <property type="entry name" value="Di-copper_centre_dom_sf"/>
</dbReference>
<keyword evidence="6" id="KW-1185">Reference proteome</keyword>
<dbReference type="AlphaFoldDB" id="A0A9W8WY18"/>
<evidence type="ECO:0000256" key="1">
    <source>
        <dbReference type="ARBA" id="ARBA00022723"/>
    </source>
</evidence>
<proteinExistence type="predicted"/>
<feature type="signal peptide" evidence="2">
    <location>
        <begin position="1"/>
        <end position="17"/>
    </location>
</feature>
<dbReference type="EMBL" id="JAPEUV010000058">
    <property type="protein sequence ID" value="KAJ4335698.1"/>
    <property type="molecule type" value="Genomic_DNA"/>
</dbReference>
<dbReference type="SUPFAM" id="SSF48056">
    <property type="entry name" value="Di-copper centre-containing domain"/>
    <property type="match status" value="1"/>
</dbReference>
<comment type="caution">
    <text evidence="5">The sequence shown here is derived from an EMBL/GenBank/DDBJ whole genome shotgun (WGS) entry which is preliminary data.</text>
</comment>
<dbReference type="Proteomes" id="UP001140562">
    <property type="component" value="Unassembled WGS sequence"/>
</dbReference>
<dbReference type="Gene3D" id="1.10.1280.10">
    <property type="entry name" value="Di-copper center containing domain from catechol oxidase"/>
    <property type="match status" value="1"/>
</dbReference>